<reference evidence="3" key="3">
    <citation type="submission" date="2025-09" db="UniProtKB">
        <authorList>
            <consortium name="Ensembl"/>
        </authorList>
    </citation>
    <scope>IDENTIFICATION</scope>
</reference>
<feature type="coiled-coil region" evidence="1">
    <location>
        <begin position="202"/>
        <end position="445"/>
    </location>
</feature>
<dbReference type="Gene3D" id="1.10.287.1490">
    <property type="match status" value="1"/>
</dbReference>
<keyword evidence="4" id="KW-1185">Reference proteome</keyword>
<evidence type="ECO:0000256" key="2">
    <source>
        <dbReference type="SAM" id="MobiDB-lite"/>
    </source>
</evidence>
<dbReference type="RefSeq" id="XP_028587201.1">
    <property type="nucleotide sequence ID" value="XM_028731368.1"/>
</dbReference>
<dbReference type="OrthoDB" id="10256467at2759"/>
<feature type="region of interest" description="Disordered" evidence="2">
    <location>
        <begin position="645"/>
        <end position="671"/>
    </location>
</feature>
<dbReference type="PANTHER" id="PTHR34251:SF1">
    <property type="entry name" value="LEUCINE, GLUTAMATE AND LYSINE RICH 1"/>
    <property type="match status" value="1"/>
</dbReference>
<dbReference type="PANTHER" id="PTHR34251">
    <property type="entry name" value="LEUCINE-, GLUTAMATE- AND LYSINE-RICH PROTEIN 1"/>
    <property type="match status" value="1"/>
</dbReference>
<protein>
    <submittedName>
        <fullName evidence="3">Leucine, glutamate and lysine rich 1</fullName>
    </submittedName>
</protein>
<dbReference type="Ensembl" id="ENSPMRT00000016033.1">
    <property type="protein sequence ID" value="ENSPMRP00000015005.1"/>
    <property type="gene ID" value="ENSPMRG00000010016.1"/>
</dbReference>
<gene>
    <name evidence="3" type="primary">LEKR1</name>
</gene>
<dbReference type="OMA" id="KMERTET"/>
<evidence type="ECO:0000256" key="1">
    <source>
        <dbReference type="SAM" id="Coils"/>
    </source>
</evidence>
<reference evidence="3 4" key="1">
    <citation type="journal article" date="2019" name="Proc. Natl. Acad. Sci. U.S.A.">
        <title>Regulatory changes in pterin and carotenoid genes underlie balanced color polymorphisms in the wall lizard.</title>
        <authorList>
            <person name="Andrade P."/>
            <person name="Pinho C."/>
            <person name="Perez I de Lanuza G."/>
            <person name="Afonso S."/>
            <person name="Brejcha J."/>
            <person name="Rubin C.J."/>
            <person name="Wallerman O."/>
            <person name="Pereira P."/>
            <person name="Sabatino S.J."/>
            <person name="Bellati A."/>
            <person name="Pellitteri-Rosa D."/>
            <person name="Bosakova Z."/>
            <person name="Bunikis I."/>
            <person name="Carretero M.A."/>
            <person name="Feiner N."/>
            <person name="Marsik P."/>
            <person name="Pauperio F."/>
            <person name="Salvi D."/>
            <person name="Soler L."/>
            <person name="While G.M."/>
            <person name="Uller T."/>
            <person name="Font E."/>
            <person name="Andersson L."/>
            <person name="Carneiro M."/>
        </authorList>
    </citation>
    <scope>NUCLEOTIDE SEQUENCE</scope>
</reference>
<proteinExistence type="predicted"/>
<keyword evidence="1" id="KW-0175">Coiled coil</keyword>
<sequence>MDRHIPVHPLPEEIRKMSREETVCKYCGVSYLILHEFKLLEEKVKAMEVKVKFYEGSIEREKTLQEKLQQLNQDFEQCAAASKSKRERIKTLSLELENKQAAIQNLNEQMRSLQKENEVSCRQTQLLRKTLERHKFILKKAFVLLPFIKGEVHSVKGGIFDFLSQWSALKGEIFLHIKKINLTALTEISSLNRSLGECQRENLLLQEEVQRLRLISDAAEQQAEQLQATLLRESELQNRCHELQKKTQDLTSQVETIEHKFQKAAAEISHYKELFVKKSKEVEDYQSELQKLTSEIGASTSQFANTLKEREESLLACQQASGRLQEEVIEKERKEEELKKRTDHLESELETIKSLLKQREEEVVMLRQERESLLISHRSRMEQLQETLRQKVLKEKNWQEKIKADRAKEQAHHKEEILSLKEEARMELEIEKQKHQELIAKYQKDHDDQLHLKIPALISSATNSLKMEVGTLEKKLCEAQSKLTEKHREREEEWQSLKKQVAVLELQLQEEQSAHHSVTEDMREEIKKKTYELEKLTQEQTQLIQKMSQVQEENALLQDTVRRECEERYELTEALAQAKEQVVELKKLGGNFQLSQCSLSQGSLTSAALVSNHGQRSPNCGKGITFSGHCGISRATKAPLSNRYKSGMNTSLPALPALQSPSRKTSLDESRKRITAVLKRQLSEL</sequence>
<dbReference type="Proteomes" id="UP000472272">
    <property type="component" value="Chromosome 5"/>
</dbReference>
<feature type="coiled-coil region" evidence="1">
    <location>
        <begin position="519"/>
        <end position="588"/>
    </location>
</feature>
<accession>A0A670ISL6</accession>
<feature type="coiled-coil region" evidence="1">
    <location>
        <begin position="54"/>
        <end position="123"/>
    </location>
</feature>
<dbReference type="GeneID" id="114597914"/>
<dbReference type="AlphaFoldDB" id="A0A670ISL6"/>
<dbReference type="InterPro" id="IPR038799">
    <property type="entry name" value="LEKR1"/>
</dbReference>
<evidence type="ECO:0000313" key="3">
    <source>
        <dbReference type="Ensembl" id="ENSPMRP00000015005.1"/>
    </source>
</evidence>
<reference evidence="3" key="2">
    <citation type="submission" date="2025-08" db="UniProtKB">
        <authorList>
            <consortium name="Ensembl"/>
        </authorList>
    </citation>
    <scope>IDENTIFICATION</scope>
</reference>
<dbReference type="RefSeq" id="XP_028587198.1">
    <property type="nucleotide sequence ID" value="XM_028731365.1"/>
</dbReference>
<dbReference type="RefSeq" id="XP_028587200.1">
    <property type="nucleotide sequence ID" value="XM_028731367.1"/>
</dbReference>
<dbReference type="GeneTree" id="ENSGT00940000162647"/>
<organism evidence="3 4">
    <name type="scientific">Podarcis muralis</name>
    <name type="common">Wall lizard</name>
    <name type="synonym">Lacerta muralis</name>
    <dbReference type="NCBI Taxonomy" id="64176"/>
    <lineage>
        <taxon>Eukaryota</taxon>
        <taxon>Metazoa</taxon>
        <taxon>Chordata</taxon>
        <taxon>Craniata</taxon>
        <taxon>Vertebrata</taxon>
        <taxon>Euteleostomi</taxon>
        <taxon>Lepidosauria</taxon>
        <taxon>Squamata</taxon>
        <taxon>Bifurcata</taxon>
        <taxon>Unidentata</taxon>
        <taxon>Episquamata</taxon>
        <taxon>Laterata</taxon>
        <taxon>Lacertibaenia</taxon>
        <taxon>Lacertidae</taxon>
        <taxon>Podarcis</taxon>
    </lineage>
</organism>
<name>A0A670ISL6_PODMU</name>
<dbReference type="RefSeq" id="XP_028587202.1">
    <property type="nucleotide sequence ID" value="XM_028731369.1"/>
</dbReference>
<evidence type="ECO:0000313" key="4">
    <source>
        <dbReference type="Proteomes" id="UP000472272"/>
    </source>
</evidence>
<dbReference type="RefSeq" id="XP_028587199.1">
    <property type="nucleotide sequence ID" value="XM_028731366.1"/>
</dbReference>
<dbReference type="CTD" id="389170"/>
<dbReference type="KEGG" id="pmua:114597914"/>